<dbReference type="CDD" id="cd01770">
    <property type="entry name" value="UBX_UBXN2"/>
    <property type="match status" value="1"/>
</dbReference>
<keyword evidence="1" id="KW-0833">Ubl conjugation pathway</keyword>
<feature type="region of interest" description="Disordered" evidence="2">
    <location>
        <begin position="222"/>
        <end position="306"/>
    </location>
</feature>
<dbReference type="EMBL" id="JANBQB010000002">
    <property type="protein sequence ID" value="KAJ1985282.1"/>
    <property type="molecule type" value="Genomic_DNA"/>
</dbReference>
<dbReference type="Gene3D" id="1.10.8.10">
    <property type="entry name" value="DNA helicase RuvA subunit, C-terminal domain"/>
    <property type="match status" value="1"/>
</dbReference>
<name>A0A9W8BCH1_9FUNG</name>
<dbReference type="GO" id="GO:0005634">
    <property type="term" value="C:nucleus"/>
    <property type="evidence" value="ECO:0007669"/>
    <property type="project" value="TreeGrafter"/>
</dbReference>
<accession>A0A9W8BCH1</accession>
<dbReference type="SMART" id="SM00166">
    <property type="entry name" value="UBX"/>
    <property type="match status" value="1"/>
</dbReference>
<dbReference type="FunFam" id="3.30.420.210:FF:000002">
    <property type="entry name" value="UBX domain-containing protein 1"/>
    <property type="match status" value="1"/>
</dbReference>
<dbReference type="GO" id="GO:0005829">
    <property type="term" value="C:cytosol"/>
    <property type="evidence" value="ECO:0007669"/>
    <property type="project" value="TreeGrafter"/>
</dbReference>
<dbReference type="GO" id="GO:0000045">
    <property type="term" value="P:autophagosome assembly"/>
    <property type="evidence" value="ECO:0007669"/>
    <property type="project" value="TreeGrafter"/>
</dbReference>
<dbReference type="InterPro" id="IPR029071">
    <property type="entry name" value="Ubiquitin-like_domsf"/>
</dbReference>
<dbReference type="GO" id="GO:0031468">
    <property type="term" value="P:nuclear membrane reassembly"/>
    <property type="evidence" value="ECO:0007669"/>
    <property type="project" value="TreeGrafter"/>
</dbReference>
<feature type="compositionally biased region" description="Low complexity" evidence="2">
    <location>
        <begin position="135"/>
        <end position="163"/>
    </location>
</feature>
<dbReference type="PANTHER" id="PTHR23333">
    <property type="entry name" value="UBX DOMAIN CONTAINING PROTEIN"/>
    <property type="match status" value="1"/>
</dbReference>
<protein>
    <submittedName>
        <fullName evidence="5">Protein phosphatase regulator</fullName>
    </submittedName>
</protein>
<feature type="region of interest" description="Disordered" evidence="2">
    <location>
        <begin position="380"/>
        <end position="426"/>
    </location>
</feature>
<evidence type="ECO:0000259" key="4">
    <source>
        <dbReference type="PROSITE" id="PS51399"/>
    </source>
</evidence>
<dbReference type="GO" id="GO:0043161">
    <property type="term" value="P:proteasome-mediated ubiquitin-dependent protein catabolic process"/>
    <property type="evidence" value="ECO:0007669"/>
    <property type="project" value="TreeGrafter"/>
</dbReference>
<evidence type="ECO:0000313" key="6">
    <source>
        <dbReference type="Proteomes" id="UP001151582"/>
    </source>
</evidence>
<feature type="compositionally biased region" description="Low complexity" evidence="2">
    <location>
        <begin position="394"/>
        <end position="418"/>
    </location>
</feature>
<dbReference type="SUPFAM" id="SSF102848">
    <property type="entry name" value="NSFL1 (p97 ATPase) cofactor p47, SEP domain"/>
    <property type="match status" value="1"/>
</dbReference>
<comment type="caution">
    <text evidence="5">The sequence shown here is derived from an EMBL/GenBank/DDBJ whole genome shotgun (WGS) entry which is preliminary data.</text>
</comment>
<dbReference type="SUPFAM" id="SSF54236">
    <property type="entry name" value="Ubiquitin-like"/>
    <property type="match status" value="1"/>
</dbReference>
<dbReference type="Pfam" id="PF00789">
    <property type="entry name" value="UBX"/>
    <property type="match status" value="1"/>
</dbReference>
<dbReference type="GO" id="GO:0043130">
    <property type="term" value="F:ubiquitin binding"/>
    <property type="evidence" value="ECO:0007669"/>
    <property type="project" value="TreeGrafter"/>
</dbReference>
<organism evidence="5 6">
    <name type="scientific">Dimargaris verticillata</name>
    <dbReference type="NCBI Taxonomy" id="2761393"/>
    <lineage>
        <taxon>Eukaryota</taxon>
        <taxon>Fungi</taxon>
        <taxon>Fungi incertae sedis</taxon>
        <taxon>Zoopagomycota</taxon>
        <taxon>Kickxellomycotina</taxon>
        <taxon>Dimargaritomycetes</taxon>
        <taxon>Dimargaritales</taxon>
        <taxon>Dimargaritaceae</taxon>
        <taxon>Dimargaris</taxon>
    </lineage>
</organism>
<dbReference type="GO" id="GO:0061025">
    <property type="term" value="P:membrane fusion"/>
    <property type="evidence" value="ECO:0007669"/>
    <property type="project" value="TreeGrafter"/>
</dbReference>
<keyword evidence="6" id="KW-1185">Reference proteome</keyword>
<dbReference type="Pfam" id="PF08059">
    <property type="entry name" value="SEP"/>
    <property type="match status" value="1"/>
</dbReference>
<dbReference type="Proteomes" id="UP001151582">
    <property type="component" value="Unassembled WGS sequence"/>
</dbReference>
<dbReference type="AlphaFoldDB" id="A0A9W8BCH1"/>
<dbReference type="InterPro" id="IPR036241">
    <property type="entry name" value="NSFL1C_SEP_dom_sf"/>
</dbReference>
<proteinExistence type="predicted"/>
<dbReference type="PANTHER" id="PTHR23333:SF20">
    <property type="entry name" value="NSFL1 COFACTOR P47"/>
    <property type="match status" value="1"/>
</dbReference>
<dbReference type="Gene3D" id="3.30.420.210">
    <property type="entry name" value="SEP domain"/>
    <property type="match status" value="1"/>
</dbReference>
<dbReference type="CDD" id="cd14348">
    <property type="entry name" value="UBA_p47"/>
    <property type="match status" value="1"/>
</dbReference>
<feature type="region of interest" description="Disordered" evidence="2">
    <location>
        <begin position="123"/>
        <end position="184"/>
    </location>
</feature>
<evidence type="ECO:0000259" key="3">
    <source>
        <dbReference type="PROSITE" id="PS50033"/>
    </source>
</evidence>
<dbReference type="SUPFAM" id="SSF46934">
    <property type="entry name" value="UBA-like"/>
    <property type="match status" value="1"/>
</dbReference>
<evidence type="ECO:0000256" key="2">
    <source>
        <dbReference type="SAM" id="MobiDB-lite"/>
    </source>
</evidence>
<dbReference type="PROSITE" id="PS50033">
    <property type="entry name" value="UBX"/>
    <property type="match status" value="1"/>
</dbReference>
<evidence type="ECO:0000256" key="1">
    <source>
        <dbReference type="ARBA" id="ARBA00022786"/>
    </source>
</evidence>
<dbReference type="GO" id="GO:0007030">
    <property type="term" value="P:Golgi organization"/>
    <property type="evidence" value="ECO:0007669"/>
    <property type="project" value="TreeGrafter"/>
</dbReference>
<dbReference type="PROSITE" id="PS51399">
    <property type="entry name" value="SEP"/>
    <property type="match status" value="1"/>
</dbReference>
<evidence type="ECO:0000313" key="5">
    <source>
        <dbReference type="EMBL" id="KAJ1985282.1"/>
    </source>
</evidence>
<feature type="domain" description="SEP" evidence="4">
    <location>
        <begin position="309"/>
        <end position="374"/>
    </location>
</feature>
<dbReference type="InterPro" id="IPR012989">
    <property type="entry name" value="SEP_domain"/>
</dbReference>
<sequence>MDKDALIQQFISIAPCETHKAQFYLEANNWDIDAALSNFYEEPPMSSALPSTGINPPAPLPAESDLLQDQFINATATGDRRRSAVGGSVLGSGPAGITPVNAPLNMGRTLDGRFEPVPTPVGGTSTIAPEANNHPAALPLPSSSGPRVATLASLGSSSASAAGQPPMGDAKDPQNWFTGGEKSGMMVEAPPRSGDSSGGGGEPRVSTAFGIVDDILRKAADGAPGGFDDMGDEGGSSGFPGASAIPGPTATARPAFQGAGHRLGTNNDASVTAPTTQPPPPASMLGSGTQALTGEEGNNGDDGETENGVAIRYLTFYRNGFVIADGPLFSYNDPNNLAYLEAIQSGRAPLSLLKVRPGQPVEMRVAKRMDEDYVPEKPTVQPFAGHGQRLGSNTAPPAATSPAVATASGAGTSSSSAPVPSPFEVDSSQPITSIQVRLADGTRLVIKLNHTHRIADLRQYILAQRPQDAARPFILQTSFPTKTLTDESQTVKDASLLNSVVVQKYQ</sequence>
<dbReference type="InterPro" id="IPR001012">
    <property type="entry name" value="UBX_dom"/>
</dbReference>
<dbReference type="FunFam" id="3.10.20.90:FF:000179">
    <property type="entry name" value="Plant UBX domain-containing protein 4"/>
    <property type="match status" value="1"/>
</dbReference>
<feature type="domain" description="UBX" evidence="3">
    <location>
        <begin position="427"/>
        <end position="504"/>
    </location>
</feature>
<gene>
    <name evidence="5" type="primary">SHP1</name>
    <name evidence="5" type="ORF">H4R34_000102</name>
</gene>
<dbReference type="InterPro" id="IPR009060">
    <property type="entry name" value="UBA-like_sf"/>
</dbReference>
<dbReference type="Pfam" id="PF14555">
    <property type="entry name" value="UBA_4"/>
    <property type="match status" value="1"/>
</dbReference>
<reference evidence="5" key="1">
    <citation type="submission" date="2022-07" db="EMBL/GenBank/DDBJ databases">
        <title>Phylogenomic reconstructions and comparative analyses of Kickxellomycotina fungi.</title>
        <authorList>
            <person name="Reynolds N.K."/>
            <person name="Stajich J.E."/>
            <person name="Barry K."/>
            <person name="Grigoriev I.V."/>
            <person name="Crous P."/>
            <person name="Smith M.E."/>
        </authorList>
    </citation>
    <scope>NUCLEOTIDE SEQUENCE</scope>
    <source>
        <strain evidence="5">RSA 567</strain>
    </source>
</reference>
<dbReference type="SMART" id="SM00553">
    <property type="entry name" value="SEP"/>
    <property type="match status" value="1"/>
</dbReference>
<dbReference type="OrthoDB" id="25887at2759"/>
<dbReference type="Gene3D" id="3.10.20.90">
    <property type="entry name" value="Phosphatidylinositol 3-kinase Catalytic Subunit, Chain A, domain 1"/>
    <property type="match status" value="1"/>
</dbReference>